<dbReference type="PRINTS" id="PR00130">
    <property type="entry name" value="DNASEI"/>
</dbReference>
<evidence type="ECO:0000313" key="9">
    <source>
        <dbReference type="Proteomes" id="UP001318040"/>
    </source>
</evidence>
<dbReference type="InterPro" id="IPR036691">
    <property type="entry name" value="Endo/exonu/phosph_ase_sf"/>
</dbReference>
<dbReference type="RefSeq" id="XP_032806562.1">
    <property type="nucleotide sequence ID" value="XM_032950671.1"/>
</dbReference>
<evidence type="ECO:0000256" key="5">
    <source>
        <dbReference type="ARBA" id="ARBA00022801"/>
    </source>
</evidence>
<evidence type="ECO:0000256" key="2">
    <source>
        <dbReference type="ARBA" id="ARBA00022722"/>
    </source>
</evidence>
<dbReference type="CTD" id="1776"/>
<keyword evidence="5" id="KW-0378">Hydrolase</keyword>
<dbReference type="GO" id="GO:0005634">
    <property type="term" value="C:nucleus"/>
    <property type="evidence" value="ECO:0007669"/>
    <property type="project" value="TreeGrafter"/>
</dbReference>
<dbReference type="InterPro" id="IPR018057">
    <property type="entry name" value="Deoxyribonuclease-1_AS"/>
</dbReference>
<name>A0AAJ7SVY2_PETMA</name>
<sequence length="378" mass="43478">MRSLLSLLLLLAVCSCAVNALKICSFNIQSFGETKAAKGHIMAIITKVTSRCDIMLVMEVKDSTGSSLVSLVNELNRGDRRKPYTYIISDRLGRKSYKEQYAFIYRQTMVSVLDRYQYMDEQVGDVDAFSREPFVVKFSSPTTDIKEFILIPQHTTPEASVKELDELYDVYMDVKNRWKAENMIFLGDFNAGCTYVTRKKWSQIRIRMEEGFHWLIGDETDTTVNTNTRCAYDRIVVKGEPLYRAVVPGSAKPFNFQAAYGLSETEVKQILMHHKSNPLLNIYYTKHLHNDQTEHKNINALHSSSRDVLLSYFQFFFVLNWPGGGSAVERTARDLRVHIPVWRLTQPIIPLEVDQMRTTLCGNQLTYPPQECVQFFSV</sequence>
<evidence type="ECO:0000256" key="4">
    <source>
        <dbReference type="ARBA" id="ARBA00022759"/>
    </source>
</evidence>
<dbReference type="Pfam" id="PF03372">
    <property type="entry name" value="Exo_endo_phos"/>
    <property type="match status" value="1"/>
</dbReference>
<keyword evidence="9" id="KW-1185">Reference proteome</keyword>
<keyword evidence="2" id="KW-0540">Nuclease</keyword>
<keyword evidence="3 7" id="KW-0732">Signal</keyword>
<protein>
    <submittedName>
        <fullName evidence="10">Deoxyribonuclease gamma isoform X1</fullName>
    </submittedName>
</protein>
<evidence type="ECO:0000256" key="1">
    <source>
        <dbReference type="ARBA" id="ARBA00007359"/>
    </source>
</evidence>
<proteinExistence type="inferred from homology"/>
<reference evidence="10" key="1">
    <citation type="submission" date="2025-08" db="UniProtKB">
        <authorList>
            <consortium name="RefSeq"/>
        </authorList>
    </citation>
    <scope>IDENTIFICATION</scope>
    <source>
        <tissue evidence="10">Sperm</tissue>
    </source>
</reference>
<dbReference type="SMART" id="SM00476">
    <property type="entry name" value="DNaseIc"/>
    <property type="match status" value="1"/>
</dbReference>
<dbReference type="AlphaFoldDB" id="A0AAJ7SVY2"/>
<feature type="signal peptide" evidence="7">
    <location>
        <begin position="1"/>
        <end position="20"/>
    </location>
</feature>
<evidence type="ECO:0000313" key="10">
    <source>
        <dbReference type="RefSeq" id="XP_032806562.1"/>
    </source>
</evidence>
<keyword evidence="6" id="KW-1015">Disulfide bond</keyword>
<dbReference type="PANTHER" id="PTHR11371:SF31">
    <property type="entry name" value="EXTRACELLULAR NUCLEASE"/>
    <property type="match status" value="1"/>
</dbReference>
<dbReference type="GO" id="GO:0004530">
    <property type="term" value="F:deoxyribonuclease I activity"/>
    <property type="evidence" value="ECO:0007669"/>
    <property type="project" value="TreeGrafter"/>
</dbReference>
<dbReference type="GO" id="GO:0003677">
    <property type="term" value="F:DNA binding"/>
    <property type="evidence" value="ECO:0007669"/>
    <property type="project" value="TreeGrafter"/>
</dbReference>
<dbReference type="SUPFAM" id="SSF56219">
    <property type="entry name" value="DNase I-like"/>
    <property type="match status" value="1"/>
</dbReference>
<dbReference type="Gene3D" id="3.60.10.10">
    <property type="entry name" value="Endonuclease/exonuclease/phosphatase"/>
    <property type="match status" value="1"/>
</dbReference>
<feature type="chain" id="PRO_5042590251" evidence="7">
    <location>
        <begin position="21"/>
        <end position="378"/>
    </location>
</feature>
<evidence type="ECO:0000256" key="3">
    <source>
        <dbReference type="ARBA" id="ARBA00022729"/>
    </source>
</evidence>
<dbReference type="PROSITE" id="PS00919">
    <property type="entry name" value="DNASE_I_1"/>
    <property type="match status" value="1"/>
</dbReference>
<dbReference type="PROSITE" id="PS51257">
    <property type="entry name" value="PROKAR_LIPOPROTEIN"/>
    <property type="match status" value="1"/>
</dbReference>
<dbReference type="KEGG" id="pmrn:116940613"/>
<organism evidence="9 10">
    <name type="scientific">Petromyzon marinus</name>
    <name type="common">Sea lamprey</name>
    <dbReference type="NCBI Taxonomy" id="7757"/>
    <lineage>
        <taxon>Eukaryota</taxon>
        <taxon>Metazoa</taxon>
        <taxon>Chordata</taxon>
        <taxon>Craniata</taxon>
        <taxon>Vertebrata</taxon>
        <taxon>Cyclostomata</taxon>
        <taxon>Hyperoartia</taxon>
        <taxon>Petromyzontiformes</taxon>
        <taxon>Petromyzontidae</taxon>
        <taxon>Petromyzon</taxon>
    </lineage>
</organism>
<dbReference type="GO" id="GO:0006308">
    <property type="term" value="P:DNA catabolic process"/>
    <property type="evidence" value="ECO:0007669"/>
    <property type="project" value="InterPro"/>
</dbReference>
<evidence type="ECO:0000259" key="8">
    <source>
        <dbReference type="Pfam" id="PF03372"/>
    </source>
</evidence>
<evidence type="ECO:0000256" key="7">
    <source>
        <dbReference type="SAM" id="SignalP"/>
    </source>
</evidence>
<dbReference type="Proteomes" id="UP001318040">
    <property type="component" value="Chromosome 9"/>
</dbReference>
<dbReference type="InterPro" id="IPR005135">
    <property type="entry name" value="Endo/exonuclease/phosphatase"/>
</dbReference>
<gene>
    <name evidence="10" type="primary">DNASE1L3</name>
</gene>
<accession>A0AAJ7SVY2</accession>
<comment type="similarity">
    <text evidence="1">Belongs to the DNase I family.</text>
</comment>
<dbReference type="InterPro" id="IPR016202">
    <property type="entry name" value="DNase_I"/>
</dbReference>
<dbReference type="FunFam" id="3.60.10.10:FF:000007">
    <property type="entry name" value="Deoxyribonuclease"/>
    <property type="match status" value="1"/>
</dbReference>
<dbReference type="PANTHER" id="PTHR11371">
    <property type="entry name" value="DEOXYRIBONUCLEASE"/>
    <property type="match status" value="1"/>
</dbReference>
<evidence type="ECO:0000256" key="6">
    <source>
        <dbReference type="ARBA" id="ARBA00023157"/>
    </source>
</evidence>
<dbReference type="CDD" id="cd10282">
    <property type="entry name" value="DNase1"/>
    <property type="match status" value="1"/>
</dbReference>
<feature type="domain" description="Endonuclease/exonuclease/phosphatase" evidence="8">
    <location>
        <begin position="24"/>
        <end position="246"/>
    </location>
</feature>
<keyword evidence="4" id="KW-0255">Endonuclease</keyword>